<proteinExistence type="predicted"/>
<dbReference type="Proteomes" id="UP000562682">
    <property type="component" value="Unassembled WGS sequence"/>
</dbReference>
<comment type="caution">
    <text evidence="1">The sequence shown here is derived from an EMBL/GenBank/DDBJ whole genome shotgun (WGS) entry which is preliminary data.</text>
</comment>
<evidence type="ECO:0000313" key="2">
    <source>
        <dbReference type="Proteomes" id="UP000562682"/>
    </source>
</evidence>
<protein>
    <submittedName>
        <fullName evidence="1">Isoflavone reductase like P3</fullName>
    </submittedName>
</protein>
<accession>A0A8H5XKK7</accession>
<dbReference type="AlphaFoldDB" id="A0A8H5XKK7"/>
<dbReference type="EMBL" id="JAAOAK010000012">
    <property type="protein sequence ID" value="KAF5695226.1"/>
    <property type="molecule type" value="Genomic_DNA"/>
</dbReference>
<sequence length="147" mass="16201">MFPPPPGFATEEHLPELARASVEADVKRLIASGYGANTTNKEAVKVFPVAGPKARMIEHLKFLEQPEPSLNDILEAEQKLVGKEGWKITQCTEMMPRMLATGRLSLAVNVKEGSKANVEKRGILDNDLLRVPQESIEDVVARVKNGR</sequence>
<keyword evidence="2" id="KW-1185">Reference proteome</keyword>
<gene>
    <name evidence="1" type="ORF">FDENT_530</name>
</gene>
<reference evidence="1 2" key="1">
    <citation type="submission" date="2020-05" db="EMBL/GenBank/DDBJ databases">
        <title>Identification and distribution of gene clusters putatively required for synthesis of sphingolipid metabolism inhibitors in phylogenetically diverse species of the filamentous fungus Fusarium.</title>
        <authorList>
            <person name="Kim H.-S."/>
            <person name="Busman M."/>
            <person name="Brown D.W."/>
            <person name="Divon H."/>
            <person name="Uhlig S."/>
            <person name="Proctor R.H."/>
        </authorList>
    </citation>
    <scope>NUCLEOTIDE SEQUENCE [LARGE SCALE GENOMIC DNA]</scope>
    <source>
        <strain evidence="1 2">NRRL 25311</strain>
    </source>
</reference>
<evidence type="ECO:0000313" key="1">
    <source>
        <dbReference type="EMBL" id="KAF5695226.1"/>
    </source>
</evidence>
<name>A0A8H5XKK7_9HYPO</name>
<organism evidence="1 2">
    <name type="scientific">Fusarium denticulatum</name>
    <dbReference type="NCBI Taxonomy" id="48507"/>
    <lineage>
        <taxon>Eukaryota</taxon>
        <taxon>Fungi</taxon>
        <taxon>Dikarya</taxon>
        <taxon>Ascomycota</taxon>
        <taxon>Pezizomycotina</taxon>
        <taxon>Sordariomycetes</taxon>
        <taxon>Hypocreomycetidae</taxon>
        <taxon>Hypocreales</taxon>
        <taxon>Nectriaceae</taxon>
        <taxon>Fusarium</taxon>
        <taxon>Fusarium fujikuroi species complex</taxon>
    </lineage>
</organism>